<organism evidence="2 3">
    <name type="scientific">Potamilus streckersoni</name>
    <dbReference type="NCBI Taxonomy" id="2493646"/>
    <lineage>
        <taxon>Eukaryota</taxon>
        <taxon>Metazoa</taxon>
        <taxon>Spiralia</taxon>
        <taxon>Lophotrochozoa</taxon>
        <taxon>Mollusca</taxon>
        <taxon>Bivalvia</taxon>
        <taxon>Autobranchia</taxon>
        <taxon>Heteroconchia</taxon>
        <taxon>Palaeoheterodonta</taxon>
        <taxon>Unionida</taxon>
        <taxon>Unionoidea</taxon>
        <taxon>Unionidae</taxon>
        <taxon>Ambleminae</taxon>
        <taxon>Lampsilini</taxon>
        <taxon>Potamilus</taxon>
    </lineage>
</organism>
<feature type="domain" description="C2" evidence="1">
    <location>
        <begin position="76"/>
        <end position="199"/>
    </location>
</feature>
<protein>
    <recommendedName>
        <fullName evidence="1">C2 domain-containing protein</fullName>
    </recommendedName>
</protein>
<dbReference type="PANTHER" id="PTHR10024">
    <property type="entry name" value="SYNAPTOTAGMIN"/>
    <property type="match status" value="1"/>
</dbReference>
<proteinExistence type="predicted"/>
<gene>
    <name evidence="2" type="ORF">CHS0354_027814</name>
</gene>
<dbReference type="GO" id="GO:0005886">
    <property type="term" value="C:plasma membrane"/>
    <property type="evidence" value="ECO:0007669"/>
    <property type="project" value="TreeGrafter"/>
</dbReference>
<keyword evidence="3" id="KW-1185">Reference proteome</keyword>
<dbReference type="InterPro" id="IPR035892">
    <property type="entry name" value="C2_domain_sf"/>
</dbReference>
<dbReference type="PROSITE" id="PS50004">
    <property type="entry name" value="C2"/>
    <property type="match status" value="2"/>
</dbReference>
<dbReference type="GO" id="GO:0001786">
    <property type="term" value="F:phosphatidylserine binding"/>
    <property type="evidence" value="ECO:0007669"/>
    <property type="project" value="TreeGrafter"/>
</dbReference>
<dbReference type="GO" id="GO:0005544">
    <property type="term" value="F:calcium-dependent phospholipid binding"/>
    <property type="evidence" value="ECO:0007669"/>
    <property type="project" value="TreeGrafter"/>
</dbReference>
<dbReference type="CDD" id="cd00030">
    <property type="entry name" value="C2"/>
    <property type="match status" value="1"/>
</dbReference>
<name>A0AAE0T1K3_9BIVA</name>
<dbReference type="InterPro" id="IPR000008">
    <property type="entry name" value="C2_dom"/>
</dbReference>
<dbReference type="AlphaFoldDB" id="A0AAE0T1K3"/>
<reference evidence="2" key="1">
    <citation type="journal article" date="2021" name="Genome Biol. Evol.">
        <title>A High-Quality Reference Genome for a Parasitic Bivalve with Doubly Uniparental Inheritance (Bivalvia: Unionida).</title>
        <authorList>
            <person name="Smith C.H."/>
        </authorList>
    </citation>
    <scope>NUCLEOTIDE SEQUENCE</scope>
    <source>
        <strain evidence="2">CHS0354</strain>
    </source>
</reference>
<dbReference type="GO" id="GO:0070382">
    <property type="term" value="C:exocytic vesicle"/>
    <property type="evidence" value="ECO:0007669"/>
    <property type="project" value="TreeGrafter"/>
</dbReference>
<comment type="caution">
    <text evidence="2">The sequence shown here is derived from an EMBL/GenBank/DDBJ whole genome shotgun (WGS) entry which is preliminary data.</text>
</comment>
<dbReference type="Gene3D" id="2.60.40.150">
    <property type="entry name" value="C2 domain"/>
    <property type="match status" value="2"/>
</dbReference>
<evidence type="ECO:0000313" key="3">
    <source>
        <dbReference type="Proteomes" id="UP001195483"/>
    </source>
</evidence>
<dbReference type="SUPFAM" id="SSF49562">
    <property type="entry name" value="C2 domain (Calcium/lipid-binding domain, CaLB)"/>
    <property type="match status" value="2"/>
</dbReference>
<reference evidence="2" key="2">
    <citation type="journal article" date="2021" name="Genome Biol. Evol.">
        <title>Developing a high-quality reference genome for a parasitic bivalve with doubly uniparental inheritance (Bivalvia: Unionida).</title>
        <authorList>
            <person name="Smith C.H."/>
        </authorList>
    </citation>
    <scope>NUCLEOTIDE SEQUENCE</scope>
    <source>
        <strain evidence="2">CHS0354</strain>
        <tissue evidence="2">Mantle</tissue>
    </source>
</reference>
<accession>A0AAE0T1K3</accession>
<sequence length="389" mass="44358">MGASNSRSNDPESIKVHQNLNKIRHLTDILTLKSEHQKQILQRGWDKHEENMQNAQILKGMFKKLDPTVMHVPGEDRGEIELSFKYDFAKETLMIKVIKCRDLRNTDLRSKMFETFVRLQVMPDHRSQGPGMTKIVRTNTPRYDEIFTYKIDGADLGEARLIAQVVDHSLGGLDEILGETIIDLKNFNFQNDPVHSAWYSLNAETDLSIKSQLQVSMAFQTPNTLLVTVHGANNLSPRDEDGLADPFVKISIPGTHTLHQTKVCEKTLDPTWIETFEFEMYEEEFENRYVVFHVIDKDTSTCNDSLGQVVINLKDFNPETGLNGSFPLGDLKNMKHLRSQMHTNKMAQEFKEALLAHSLARAPHAIFKSHSECDSVLPKGWFSGSDTHH</sequence>
<evidence type="ECO:0000259" key="1">
    <source>
        <dbReference type="PROSITE" id="PS50004"/>
    </source>
</evidence>
<dbReference type="GO" id="GO:0030276">
    <property type="term" value="F:clathrin binding"/>
    <property type="evidence" value="ECO:0007669"/>
    <property type="project" value="TreeGrafter"/>
</dbReference>
<dbReference type="EMBL" id="JAEAOA010001685">
    <property type="protein sequence ID" value="KAK3601570.1"/>
    <property type="molecule type" value="Genomic_DNA"/>
</dbReference>
<dbReference type="GO" id="GO:0000149">
    <property type="term" value="F:SNARE binding"/>
    <property type="evidence" value="ECO:0007669"/>
    <property type="project" value="TreeGrafter"/>
</dbReference>
<dbReference type="Pfam" id="PF00168">
    <property type="entry name" value="C2"/>
    <property type="match status" value="2"/>
</dbReference>
<feature type="domain" description="C2" evidence="1">
    <location>
        <begin position="209"/>
        <end position="326"/>
    </location>
</feature>
<dbReference type="Proteomes" id="UP001195483">
    <property type="component" value="Unassembled WGS sequence"/>
</dbReference>
<dbReference type="SMART" id="SM00239">
    <property type="entry name" value="C2"/>
    <property type="match status" value="2"/>
</dbReference>
<reference evidence="2" key="3">
    <citation type="submission" date="2023-05" db="EMBL/GenBank/DDBJ databases">
        <authorList>
            <person name="Smith C.H."/>
        </authorList>
    </citation>
    <scope>NUCLEOTIDE SEQUENCE</scope>
    <source>
        <strain evidence="2">CHS0354</strain>
        <tissue evidence="2">Mantle</tissue>
    </source>
</reference>
<evidence type="ECO:0000313" key="2">
    <source>
        <dbReference type="EMBL" id="KAK3601570.1"/>
    </source>
</evidence>
<dbReference type="GO" id="GO:0005509">
    <property type="term" value="F:calcium ion binding"/>
    <property type="evidence" value="ECO:0007669"/>
    <property type="project" value="TreeGrafter"/>
</dbReference>
<dbReference type="GO" id="GO:0017156">
    <property type="term" value="P:calcium-ion regulated exocytosis"/>
    <property type="evidence" value="ECO:0007669"/>
    <property type="project" value="TreeGrafter"/>
</dbReference>